<organism evidence="1 2">
    <name type="scientific">Pontimicrobium aquaticum</name>
    <dbReference type="NCBI Taxonomy" id="2565367"/>
    <lineage>
        <taxon>Bacteria</taxon>
        <taxon>Pseudomonadati</taxon>
        <taxon>Bacteroidota</taxon>
        <taxon>Flavobacteriia</taxon>
        <taxon>Flavobacteriales</taxon>
        <taxon>Flavobacteriaceae</taxon>
        <taxon>Pontimicrobium</taxon>
    </lineage>
</organism>
<comment type="caution">
    <text evidence="1">The sequence shown here is derived from an EMBL/GenBank/DDBJ whole genome shotgun (WGS) entry which is preliminary data.</text>
</comment>
<reference evidence="1 2" key="1">
    <citation type="submission" date="2019-04" db="EMBL/GenBank/DDBJ databases">
        <title>Lacinutrix sp. nov., isolated from marine water.</title>
        <authorList>
            <person name="Kim W."/>
        </authorList>
    </citation>
    <scope>NUCLEOTIDE SEQUENCE [LARGE SCALE GENOMIC DNA]</scope>
    <source>
        <strain evidence="1 2">CAU 1491</strain>
    </source>
</reference>
<sequence>MKNLLNLGKALTKAQQKQINGGYEAECSEEELCPTGYLCYIPSYICKSESWCNQNTQHSTTWSCN</sequence>
<keyword evidence="2" id="KW-1185">Reference proteome</keyword>
<dbReference type="Proteomes" id="UP000307657">
    <property type="component" value="Unassembled WGS sequence"/>
</dbReference>
<name>A0A4V5LR47_9FLAO</name>
<accession>A0A4V5LR47</accession>
<evidence type="ECO:0000313" key="2">
    <source>
        <dbReference type="Proteomes" id="UP000307657"/>
    </source>
</evidence>
<protein>
    <submittedName>
        <fullName evidence="1">Uncharacterized protein</fullName>
    </submittedName>
</protein>
<gene>
    <name evidence="1" type="ORF">E5167_00140</name>
</gene>
<dbReference type="RefSeq" id="WP_136839794.1">
    <property type="nucleotide sequence ID" value="NZ_SUPL01000001.1"/>
</dbReference>
<dbReference type="AlphaFoldDB" id="A0A4V5LR47"/>
<dbReference type="EMBL" id="SUPL01000001">
    <property type="protein sequence ID" value="TJY37699.1"/>
    <property type="molecule type" value="Genomic_DNA"/>
</dbReference>
<dbReference type="OrthoDB" id="1163945at2"/>
<proteinExistence type="predicted"/>
<evidence type="ECO:0000313" key="1">
    <source>
        <dbReference type="EMBL" id="TJY37699.1"/>
    </source>
</evidence>